<dbReference type="EMBL" id="GBRH01230356">
    <property type="protein sequence ID" value="JAD67539.1"/>
    <property type="molecule type" value="Transcribed_RNA"/>
</dbReference>
<sequence>MFLTFDLGNVLCCPSSSNFVASQAQLPRFSRSSRDSAAIFLHCSLV</sequence>
<dbReference type="AlphaFoldDB" id="A0A0A9BU18"/>
<reference evidence="1" key="2">
    <citation type="journal article" date="2015" name="Data Brief">
        <title>Shoot transcriptome of the giant reed, Arundo donax.</title>
        <authorList>
            <person name="Barrero R.A."/>
            <person name="Guerrero F.D."/>
            <person name="Moolhuijzen P."/>
            <person name="Goolsby J.A."/>
            <person name="Tidwell J."/>
            <person name="Bellgard S.E."/>
            <person name="Bellgard M.I."/>
        </authorList>
    </citation>
    <scope>NUCLEOTIDE SEQUENCE</scope>
    <source>
        <tissue evidence="1">Shoot tissue taken approximately 20 cm above the soil surface</tissue>
    </source>
</reference>
<evidence type="ECO:0000313" key="1">
    <source>
        <dbReference type="EMBL" id="JAD67539.1"/>
    </source>
</evidence>
<accession>A0A0A9BU18</accession>
<proteinExistence type="predicted"/>
<protein>
    <submittedName>
        <fullName evidence="1">Uncharacterized protein</fullName>
    </submittedName>
</protein>
<name>A0A0A9BU18_ARUDO</name>
<reference evidence="1" key="1">
    <citation type="submission" date="2014-09" db="EMBL/GenBank/DDBJ databases">
        <authorList>
            <person name="Magalhaes I.L.F."/>
            <person name="Oliveira U."/>
            <person name="Santos F.R."/>
            <person name="Vidigal T.H.D.A."/>
            <person name="Brescovit A.D."/>
            <person name="Santos A.J."/>
        </authorList>
    </citation>
    <scope>NUCLEOTIDE SEQUENCE</scope>
    <source>
        <tissue evidence="1">Shoot tissue taken approximately 20 cm above the soil surface</tissue>
    </source>
</reference>
<organism evidence="1">
    <name type="scientific">Arundo donax</name>
    <name type="common">Giant reed</name>
    <name type="synonym">Donax arundinaceus</name>
    <dbReference type="NCBI Taxonomy" id="35708"/>
    <lineage>
        <taxon>Eukaryota</taxon>
        <taxon>Viridiplantae</taxon>
        <taxon>Streptophyta</taxon>
        <taxon>Embryophyta</taxon>
        <taxon>Tracheophyta</taxon>
        <taxon>Spermatophyta</taxon>
        <taxon>Magnoliopsida</taxon>
        <taxon>Liliopsida</taxon>
        <taxon>Poales</taxon>
        <taxon>Poaceae</taxon>
        <taxon>PACMAD clade</taxon>
        <taxon>Arundinoideae</taxon>
        <taxon>Arundineae</taxon>
        <taxon>Arundo</taxon>
    </lineage>
</organism>